<reference evidence="1" key="1">
    <citation type="submission" date="2020-10" db="EMBL/GenBank/DDBJ databases">
        <title>Sequencing the genomes of 1000 actinobacteria strains.</title>
        <authorList>
            <person name="Klenk H.-P."/>
        </authorList>
    </citation>
    <scope>NUCLEOTIDE SEQUENCE</scope>
    <source>
        <strain evidence="1">DSM 46832</strain>
    </source>
</reference>
<name>A0A927R628_9ACTN</name>
<sequence length="149" mass="16265">MTRLPDEVVSAVGRITIAAGDLELILAWIGADQAGGNAFEVLARPGEPVRAARGSVEFAALEYRQAYLPVVEIAAKLLAKRHAVVSAMWVSEAPDGLAQRWDLLDDKTHVRQLVDPRALDELARQLLEARNRLVEIVTAQLNNEPVPTP</sequence>
<dbReference type="EMBL" id="JADBEB010000001">
    <property type="protein sequence ID" value="MBE1486451.1"/>
    <property type="molecule type" value="Genomic_DNA"/>
</dbReference>
<proteinExistence type="predicted"/>
<dbReference type="AlphaFoldDB" id="A0A927R628"/>
<dbReference type="Proteomes" id="UP000649753">
    <property type="component" value="Unassembled WGS sequence"/>
</dbReference>
<keyword evidence="2" id="KW-1185">Reference proteome</keyword>
<organism evidence="1 2">
    <name type="scientific">Plantactinospora soyae</name>
    <dbReference type="NCBI Taxonomy" id="1544732"/>
    <lineage>
        <taxon>Bacteria</taxon>
        <taxon>Bacillati</taxon>
        <taxon>Actinomycetota</taxon>
        <taxon>Actinomycetes</taxon>
        <taxon>Micromonosporales</taxon>
        <taxon>Micromonosporaceae</taxon>
        <taxon>Plantactinospora</taxon>
    </lineage>
</organism>
<accession>A0A927R628</accession>
<gene>
    <name evidence="1" type="ORF">H4W31_002089</name>
</gene>
<comment type="caution">
    <text evidence="1">The sequence shown here is derived from an EMBL/GenBank/DDBJ whole genome shotgun (WGS) entry which is preliminary data.</text>
</comment>
<dbReference type="RefSeq" id="WP_192766471.1">
    <property type="nucleotide sequence ID" value="NZ_JADBEB010000001.1"/>
</dbReference>
<evidence type="ECO:0000313" key="1">
    <source>
        <dbReference type="EMBL" id="MBE1486451.1"/>
    </source>
</evidence>
<protein>
    <submittedName>
        <fullName evidence="1">Uncharacterized protein</fullName>
    </submittedName>
</protein>
<evidence type="ECO:0000313" key="2">
    <source>
        <dbReference type="Proteomes" id="UP000649753"/>
    </source>
</evidence>